<feature type="signal peptide" evidence="1">
    <location>
        <begin position="1"/>
        <end position="16"/>
    </location>
</feature>
<evidence type="ECO:0000313" key="3">
    <source>
        <dbReference type="Proteomes" id="UP001230188"/>
    </source>
</evidence>
<organism evidence="2 3">
    <name type="scientific">Chrysophaeum taylorii</name>
    <dbReference type="NCBI Taxonomy" id="2483200"/>
    <lineage>
        <taxon>Eukaryota</taxon>
        <taxon>Sar</taxon>
        <taxon>Stramenopiles</taxon>
        <taxon>Ochrophyta</taxon>
        <taxon>Pelagophyceae</taxon>
        <taxon>Pelagomonadales</taxon>
        <taxon>Pelagomonadaceae</taxon>
        <taxon>Chrysophaeum</taxon>
    </lineage>
</organism>
<proteinExistence type="predicted"/>
<gene>
    <name evidence="2" type="ORF">CTAYLR_004673</name>
</gene>
<evidence type="ECO:0008006" key="4">
    <source>
        <dbReference type="Google" id="ProtNLM"/>
    </source>
</evidence>
<keyword evidence="1" id="KW-0732">Signal</keyword>
<keyword evidence="3" id="KW-1185">Reference proteome</keyword>
<evidence type="ECO:0000256" key="1">
    <source>
        <dbReference type="SAM" id="SignalP"/>
    </source>
</evidence>
<dbReference type="InterPro" id="IPR027417">
    <property type="entry name" value="P-loop_NTPase"/>
</dbReference>
<protein>
    <recommendedName>
        <fullName evidence="4">Sulfotransferase</fullName>
    </recommendedName>
</protein>
<dbReference type="EMBL" id="JAQMWT010000552">
    <property type="protein sequence ID" value="KAJ8599606.1"/>
    <property type="molecule type" value="Genomic_DNA"/>
</dbReference>
<feature type="chain" id="PRO_5042035217" description="Sulfotransferase" evidence="1">
    <location>
        <begin position="17"/>
        <end position="346"/>
    </location>
</feature>
<dbReference type="Gene3D" id="3.40.50.300">
    <property type="entry name" value="P-loop containing nucleotide triphosphate hydrolases"/>
    <property type="match status" value="1"/>
</dbReference>
<name>A0AAD7U7E6_9STRA</name>
<reference evidence="2" key="1">
    <citation type="submission" date="2023-01" db="EMBL/GenBank/DDBJ databases">
        <title>Metagenome sequencing of chrysophaentin producing Chrysophaeum taylorii.</title>
        <authorList>
            <person name="Davison J."/>
            <person name="Bewley C."/>
        </authorList>
    </citation>
    <scope>NUCLEOTIDE SEQUENCE</scope>
    <source>
        <strain evidence="2">NIES-1699</strain>
    </source>
</reference>
<evidence type="ECO:0000313" key="2">
    <source>
        <dbReference type="EMBL" id="KAJ8599606.1"/>
    </source>
</evidence>
<comment type="caution">
    <text evidence="2">The sequence shown here is derived from an EMBL/GenBank/DDBJ whole genome shotgun (WGS) entry which is preliminary data.</text>
</comment>
<dbReference type="AlphaFoldDB" id="A0AAD7U7E6"/>
<dbReference type="Proteomes" id="UP001230188">
    <property type="component" value="Unassembled WGS sequence"/>
</dbReference>
<accession>A0AAD7U7E6</accession>
<sequence length="346" mass="38265">MLALLVLFVLVGGCSGQVNRCGKESEVVLLFVHIFKAAGSSVRTLLRRYAEKCERKWVCLIECSEGGAEKNGVVQCRLRDTVNVGRQALFSRAPGRHSKLRRNPSAELVGLEAEVIGGHYYYGMHGILAPGRSYAYFTVLREPVATWISGIRYHDRALRSVESVAAAAAASLPPTASKQKYANAMSYLVPADQRRGVSARVKLEISRTNLRDFRVVGLVESWSATVDALAAVLDADLAIPSFWDRHKSLSRNTASGQFGGRDVVSILRRDETLWGRVRAFLDVETRLYADAIARHAHTCRQVLGDKCPLERTVFLRSLNASLLAPDILPSRALADAMRRDATRRDE</sequence>